<dbReference type="SUPFAM" id="SSF46785">
    <property type="entry name" value="Winged helix' DNA-binding domain"/>
    <property type="match status" value="1"/>
</dbReference>
<dbReference type="InterPro" id="IPR001845">
    <property type="entry name" value="HTH_ArsR_DNA-bd_dom"/>
</dbReference>
<dbReference type="GO" id="GO:0003700">
    <property type="term" value="F:DNA-binding transcription factor activity"/>
    <property type="evidence" value="ECO:0007669"/>
    <property type="project" value="InterPro"/>
</dbReference>
<dbReference type="EMBL" id="WMEO01000018">
    <property type="protein sequence ID" value="MYL17218.1"/>
    <property type="molecule type" value="Genomic_DNA"/>
</dbReference>
<accession>A0A6B1IF31</accession>
<evidence type="ECO:0000313" key="3">
    <source>
        <dbReference type="EMBL" id="MYL17218.1"/>
    </source>
</evidence>
<dbReference type="InterPro" id="IPR036388">
    <property type="entry name" value="WH-like_DNA-bd_sf"/>
</dbReference>
<comment type="caution">
    <text evidence="3">The sequence shown here is derived from an EMBL/GenBank/DDBJ whole genome shotgun (WGS) entry which is preliminary data.</text>
</comment>
<sequence>MATTADLATEPSPDGDGARSDDSEGIQTAGSARGLLELLDNEHTQHILKTLCRGPKRGRDLIDACEASRATIYRRLNRLEATGLVTTELYVDPDGHHCETYRLRLDRFHVAVDSGTVSVTVQSTTEERRERQDEFRHSL</sequence>
<dbReference type="InterPro" id="IPR036390">
    <property type="entry name" value="WH_DNA-bd_sf"/>
</dbReference>
<organism evidence="3 4">
    <name type="scientific">Halorubrum distributum</name>
    <dbReference type="NCBI Taxonomy" id="29283"/>
    <lineage>
        <taxon>Archaea</taxon>
        <taxon>Methanobacteriati</taxon>
        <taxon>Methanobacteriota</taxon>
        <taxon>Stenosarchaea group</taxon>
        <taxon>Halobacteria</taxon>
        <taxon>Halobacteriales</taxon>
        <taxon>Haloferacaceae</taxon>
        <taxon>Halorubrum</taxon>
        <taxon>Halorubrum distributum group</taxon>
    </lineage>
</organism>
<feature type="region of interest" description="Disordered" evidence="1">
    <location>
        <begin position="1"/>
        <end position="27"/>
    </location>
</feature>
<gene>
    <name evidence="3" type="ORF">GLW36_11260</name>
</gene>
<dbReference type="Pfam" id="PF01022">
    <property type="entry name" value="HTH_5"/>
    <property type="match status" value="1"/>
</dbReference>
<dbReference type="Gene3D" id="1.10.10.10">
    <property type="entry name" value="Winged helix-like DNA-binding domain superfamily/Winged helix DNA-binding domain"/>
    <property type="match status" value="1"/>
</dbReference>
<dbReference type="RefSeq" id="WP_159369237.1">
    <property type="nucleotide sequence ID" value="NZ_WMEO01000018.1"/>
</dbReference>
<dbReference type="InterPro" id="IPR011991">
    <property type="entry name" value="ArsR-like_HTH"/>
</dbReference>
<evidence type="ECO:0000259" key="2">
    <source>
        <dbReference type="Pfam" id="PF01022"/>
    </source>
</evidence>
<evidence type="ECO:0000313" key="4">
    <source>
        <dbReference type="Proteomes" id="UP000460194"/>
    </source>
</evidence>
<feature type="domain" description="HTH arsR-type" evidence="2">
    <location>
        <begin position="47"/>
        <end position="86"/>
    </location>
</feature>
<protein>
    <submittedName>
        <fullName evidence="3">ArsR family transcriptional regulator</fullName>
    </submittedName>
</protein>
<dbReference type="CDD" id="cd00090">
    <property type="entry name" value="HTH_ARSR"/>
    <property type="match status" value="1"/>
</dbReference>
<name>A0A6B1IF31_9EURY</name>
<reference evidence="3 4" key="1">
    <citation type="submission" date="2019-11" db="EMBL/GenBank/DDBJ databases">
        <title>Genome sequences of 17 halophilic strains isolated from different environments.</title>
        <authorList>
            <person name="Furrow R.E."/>
        </authorList>
    </citation>
    <scope>NUCLEOTIDE SEQUENCE [LARGE SCALE GENOMIC DNA]</scope>
    <source>
        <strain evidence="3 4">22517_05_Cabo</strain>
    </source>
</reference>
<dbReference type="Proteomes" id="UP000460194">
    <property type="component" value="Unassembled WGS sequence"/>
</dbReference>
<proteinExistence type="predicted"/>
<dbReference type="AlphaFoldDB" id="A0A6B1IF31"/>
<evidence type="ECO:0000256" key="1">
    <source>
        <dbReference type="SAM" id="MobiDB-lite"/>
    </source>
</evidence>